<proteinExistence type="predicted"/>
<protein>
    <submittedName>
        <fullName evidence="1">Uncharacterized protein</fullName>
    </submittedName>
</protein>
<reference evidence="1" key="2">
    <citation type="submission" date="2020-09" db="EMBL/GenBank/DDBJ databases">
        <authorList>
            <person name="Sun Q."/>
            <person name="Ohkuma M."/>
        </authorList>
    </citation>
    <scope>NUCLEOTIDE SEQUENCE</scope>
    <source>
        <strain evidence="1">JCM 3276</strain>
    </source>
</reference>
<name>A0A918LG75_9PSEU</name>
<dbReference type="AlphaFoldDB" id="A0A918LG75"/>
<sequence>MENIMIQMTPGYLALPMGGAVSGAGVCPKHVRERVGASASVVSARQRAERIDFTATLPSATSGWVT</sequence>
<dbReference type="EMBL" id="BMRB01000003">
    <property type="protein sequence ID" value="GGS44492.1"/>
    <property type="molecule type" value="Genomic_DNA"/>
</dbReference>
<reference evidence="1" key="1">
    <citation type="journal article" date="2014" name="Int. J. Syst. Evol. Microbiol.">
        <title>Complete genome sequence of Corynebacterium casei LMG S-19264T (=DSM 44701T), isolated from a smear-ripened cheese.</title>
        <authorList>
            <consortium name="US DOE Joint Genome Institute (JGI-PGF)"/>
            <person name="Walter F."/>
            <person name="Albersmeier A."/>
            <person name="Kalinowski J."/>
            <person name="Ruckert C."/>
        </authorList>
    </citation>
    <scope>NUCLEOTIDE SEQUENCE</scope>
    <source>
        <strain evidence="1">JCM 3276</strain>
    </source>
</reference>
<dbReference type="Proteomes" id="UP000660680">
    <property type="component" value="Unassembled WGS sequence"/>
</dbReference>
<dbReference type="RefSeq" id="WP_189212441.1">
    <property type="nucleotide sequence ID" value="NZ_BMRB01000003.1"/>
</dbReference>
<accession>A0A918LG75</accession>
<evidence type="ECO:0000313" key="1">
    <source>
        <dbReference type="EMBL" id="GGS44492.1"/>
    </source>
</evidence>
<organism evidence="1 2">
    <name type="scientific">Actinokineospora fastidiosa</name>
    <dbReference type="NCBI Taxonomy" id="1816"/>
    <lineage>
        <taxon>Bacteria</taxon>
        <taxon>Bacillati</taxon>
        <taxon>Actinomycetota</taxon>
        <taxon>Actinomycetes</taxon>
        <taxon>Pseudonocardiales</taxon>
        <taxon>Pseudonocardiaceae</taxon>
        <taxon>Actinokineospora</taxon>
    </lineage>
</organism>
<comment type="caution">
    <text evidence="1">The sequence shown here is derived from an EMBL/GenBank/DDBJ whole genome shotgun (WGS) entry which is preliminary data.</text>
</comment>
<keyword evidence="2" id="KW-1185">Reference proteome</keyword>
<gene>
    <name evidence="1" type="ORF">GCM10010171_44630</name>
</gene>
<evidence type="ECO:0000313" key="2">
    <source>
        <dbReference type="Proteomes" id="UP000660680"/>
    </source>
</evidence>